<evidence type="ECO:0000313" key="9">
    <source>
        <dbReference type="EMBL" id="MBB5148808.1"/>
    </source>
</evidence>
<accession>A0A840PX89</accession>
<keyword evidence="10" id="KW-1185">Reference proteome</keyword>
<evidence type="ECO:0000256" key="1">
    <source>
        <dbReference type="ARBA" id="ARBA00004651"/>
    </source>
</evidence>
<reference evidence="9 10" key="1">
    <citation type="submission" date="2020-08" db="EMBL/GenBank/DDBJ databases">
        <title>Genomic Encyclopedia of Type Strains, Phase IV (KMG-IV): sequencing the most valuable type-strain genomes for metagenomic binning, comparative biology and taxonomic classification.</title>
        <authorList>
            <person name="Goeker M."/>
        </authorList>
    </citation>
    <scope>NUCLEOTIDE SEQUENCE [LARGE SCALE GENOMIC DNA]</scope>
    <source>
        <strain evidence="9 10">DSM 10633</strain>
    </source>
</reference>
<protein>
    <submittedName>
        <fullName evidence="9">Competence protein ComGB</fullName>
    </submittedName>
</protein>
<dbReference type="PANTHER" id="PTHR30012">
    <property type="entry name" value="GENERAL SECRETION PATHWAY PROTEIN"/>
    <property type="match status" value="1"/>
</dbReference>
<dbReference type="NCBIfam" id="NF041012">
    <property type="entry name" value="T4P_ComGB"/>
    <property type="match status" value="1"/>
</dbReference>
<dbReference type="EMBL" id="JACHGZ010000010">
    <property type="protein sequence ID" value="MBB5148808.1"/>
    <property type="molecule type" value="Genomic_DNA"/>
</dbReference>
<evidence type="ECO:0000259" key="8">
    <source>
        <dbReference type="Pfam" id="PF00482"/>
    </source>
</evidence>
<gene>
    <name evidence="9" type="ORF">HNR36_001194</name>
</gene>
<dbReference type="Pfam" id="PF00482">
    <property type="entry name" value="T2SSF"/>
    <property type="match status" value="2"/>
</dbReference>
<organism evidence="9 10">
    <name type="scientific">Ureibacillus thermosphaericus</name>
    <dbReference type="NCBI Taxonomy" id="51173"/>
    <lineage>
        <taxon>Bacteria</taxon>
        <taxon>Bacillati</taxon>
        <taxon>Bacillota</taxon>
        <taxon>Bacilli</taxon>
        <taxon>Bacillales</taxon>
        <taxon>Caryophanaceae</taxon>
        <taxon>Ureibacillus</taxon>
    </lineage>
</organism>
<keyword evidence="5 7" id="KW-1133">Transmembrane helix</keyword>
<dbReference type="Proteomes" id="UP000557217">
    <property type="component" value="Unassembled WGS sequence"/>
</dbReference>
<feature type="domain" description="Type II secretion system protein GspF" evidence="8">
    <location>
        <begin position="28"/>
        <end position="147"/>
    </location>
</feature>
<evidence type="ECO:0000256" key="2">
    <source>
        <dbReference type="ARBA" id="ARBA00005745"/>
    </source>
</evidence>
<keyword evidence="4 7" id="KW-0812">Transmembrane</keyword>
<feature type="domain" description="Type II secretion system protein GspF" evidence="8">
    <location>
        <begin position="225"/>
        <end position="347"/>
    </location>
</feature>
<dbReference type="RefSeq" id="WP_016837715.1">
    <property type="nucleotide sequence ID" value="NZ_AP018335.1"/>
</dbReference>
<evidence type="ECO:0000256" key="4">
    <source>
        <dbReference type="ARBA" id="ARBA00022692"/>
    </source>
</evidence>
<name>A0A840PX89_URETH</name>
<feature type="transmembrane region" description="Helical" evidence="7">
    <location>
        <begin position="328"/>
        <end position="349"/>
    </location>
</feature>
<evidence type="ECO:0000256" key="3">
    <source>
        <dbReference type="ARBA" id="ARBA00022475"/>
    </source>
</evidence>
<dbReference type="GO" id="GO:0005886">
    <property type="term" value="C:plasma membrane"/>
    <property type="evidence" value="ECO:0007669"/>
    <property type="project" value="UniProtKB-SubCell"/>
</dbReference>
<feature type="transmembrane region" description="Helical" evidence="7">
    <location>
        <begin position="123"/>
        <end position="144"/>
    </location>
</feature>
<keyword evidence="3" id="KW-1003">Cell membrane</keyword>
<dbReference type="InterPro" id="IPR018076">
    <property type="entry name" value="T2SS_GspF_dom"/>
</dbReference>
<dbReference type="AlphaFoldDB" id="A0A840PX89"/>
<comment type="similarity">
    <text evidence="2">Belongs to the GSP F family.</text>
</comment>
<proteinExistence type="inferred from homology"/>
<comment type="caution">
    <text evidence="9">The sequence shown here is derived from an EMBL/GenBank/DDBJ whole genome shotgun (WGS) entry which is preliminary data.</text>
</comment>
<feature type="transmembrane region" description="Helical" evidence="7">
    <location>
        <begin position="164"/>
        <end position="190"/>
    </location>
</feature>
<evidence type="ECO:0000256" key="6">
    <source>
        <dbReference type="ARBA" id="ARBA00023136"/>
    </source>
</evidence>
<evidence type="ECO:0000313" key="10">
    <source>
        <dbReference type="Proteomes" id="UP000557217"/>
    </source>
</evidence>
<comment type="subcellular location">
    <subcellularLocation>
        <location evidence="1">Cell membrane</location>
        <topology evidence="1">Multi-pass membrane protein</topology>
    </subcellularLocation>
</comment>
<dbReference type="PRINTS" id="PR00812">
    <property type="entry name" value="BCTERIALGSPF"/>
</dbReference>
<dbReference type="PANTHER" id="PTHR30012:SF0">
    <property type="entry name" value="TYPE II SECRETION SYSTEM PROTEIN F-RELATED"/>
    <property type="match status" value="1"/>
</dbReference>
<dbReference type="InterPro" id="IPR042094">
    <property type="entry name" value="T2SS_GspF_sf"/>
</dbReference>
<evidence type="ECO:0000256" key="7">
    <source>
        <dbReference type="SAM" id="Phobius"/>
    </source>
</evidence>
<dbReference type="Gene3D" id="1.20.81.30">
    <property type="entry name" value="Type II secretion system (T2SS), domain F"/>
    <property type="match status" value="2"/>
</dbReference>
<keyword evidence="6 7" id="KW-0472">Membrane</keyword>
<dbReference type="InterPro" id="IPR047692">
    <property type="entry name" value="T4P_ComGB"/>
</dbReference>
<evidence type="ECO:0000256" key="5">
    <source>
        <dbReference type="ARBA" id="ARBA00022989"/>
    </source>
</evidence>
<sequence length="355" mass="41146">MLQQISERMNFPIQRNYKEKVRDVPSLLNRTSILLKEGYTFSDALFMLLPYHVKELEKWNALLQQQFNNGSSAVDILQQLSIPKHFLLLIAIAEEKGDLAESLHHVSKQIKFQEDTQRKIVKLLMYPAFLMILLTMVFILFRSYFLPNIEQLVISNHSEKVNSINFAVVLLHIPDFLILLFIISLFLIFISIHSIRKKEIAHQLNIIMKIPIVKYVYQVNLTRQFSHLLGSLLVSGISLQQALSILEQQQISRHLSYITALLKQRVKFGDSLSEAVKILQLFMPKFDELIQHGEKNGYLGREMLIFSELLNERIQSTIKFCLASIQPLFFILIAICIVAAYLSILLPMYDLVEIM</sequence>
<dbReference type="InterPro" id="IPR003004">
    <property type="entry name" value="GspF/PilC"/>
</dbReference>